<evidence type="ECO:0000313" key="2">
    <source>
        <dbReference type="Proteomes" id="UP000245959"/>
    </source>
</evidence>
<dbReference type="RefSeq" id="WP_116883258.1">
    <property type="nucleotide sequence ID" value="NZ_CABMMC010000068.1"/>
</dbReference>
<evidence type="ECO:0000313" key="1">
    <source>
        <dbReference type="EMBL" id="PVY44252.1"/>
    </source>
</evidence>
<name>A0A2U1B6M2_9BACT</name>
<reference evidence="1 2" key="1">
    <citation type="submission" date="2018-04" db="EMBL/GenBank/DDBJ databases">
        <title>Genomic Encyclopedia of Type Strains, Phase IV (KMG-IV): sequencing the most valuable type-strain genomes for metagenomic binning, comparative biology and taxonomic classification.</title>
        <authorList>
            <person name="Goeker M."/>
        </authorList>
    </citation>
    <scope>NUCLEOTIDE SEQUENCE [LARGE SCALE GENOMIC DNA]</scope>
    <source>
        <strain evidence="1 2">DSM 14823</strain>
    </source>
</reference>
<comment type="caution">
    <text evidence="1">The sequence shown here is derived from an EMBL/GenBank/DDBJ whole genome shotgun (WGS) entry which is preliminary data.</text>
</comment>
<dbReference type="GeneID" id="78294574"/>
<protein>
    <submittedName>
        <fullName evidence="1">Uncharacterized protein</fullName>
    </submittedName>
</protein>
<dbReference type="EMBL" id="QEKH01000007">
    <property type="protein sequence ID" value="PVY44252.1"/>
    <property type="molecule type" value="Genomic_DNA"/>
</dbReference>
<gene>
    <name evidence="1" type="ORF">C8D82_1077</name>
</gene>
<organism evidence="1 2">
    <name type="scientific">Victivallis vadensis</name>
    <dbReference type="NCBI Taxonomy" id="172901"/>
    <lineage>
        <taxon>Bacteria</taxon>
        <taxon>Pseudomonadati</taxon>
        <taxon>Lentisphaerota</taxon>
        <taxon>Lentisphaeria</taxon>
        <taxon>Victivallales</taxon>
        <taxon>Victivallaceae</taxon>
        <taxon>Victivallis</taxon>
    </lineage>
</organism>
<proteinExistence type="predicted"/>
<accession>A0A2U1B6M2</accession>
<dbReference type="AlphaFoldDB" id="A0A2U1B6M2"/>
<keyword evidence="2" id="KW-1185">Reference proteome</keyword>
<dbReference type="Proteomes" id="UP000245959">
    <property type="component" value="Unassembled WGS sequence"/>
</dbReference>
<sequence length="115" mass="13490">MTNEIAMLMLEDADLGVRKLSFDSYEAGIKWYAENFGYDVEKAINTKDYMAPTWYGSWDHIRGFIDERKENKEYFWEMVYCCAEGCESAVDFWDSLSGCFSEIVIEGNPWIEDEE</sequence>